<accession>A0AAV2L7G2</accession>
<dbReference type="PANTHER" id="PTHR45784:SF8">
    <property type="entry name" value="C-TYPE MANNOSE RECEPTOR 2-RELATED"/>
    <property type="match status" value="1"/>
</dbReference>
<dbReference type="Gene3D" id="3.10.100.10">
    <property type="entry name" value="Mannose-Binding Protein A, subunit A"/>
    <property type="match status" value="2"/>
</dbReference>
<dbReference type="AlphaFoldDB" id="A0AAV2L7G2"/>
<organism evidence="2 3">
    <name type="scientific">Knipowitschia caucasica</name>
    <name type="common">Caucasian dwarf goby</name>
    <name type="synonym">Pomatoschistus caucasicus</name>
    <dbReference type="NCBI Taxonomy" id="637954"/>
    <lineage>
        <taxon>Eukaryota</taxon>
        <taxon>Metazoa</taxon>
        <taxon>Chordata</taxon>
        <taxon>Craniata</taxon>
        <taxon>Vertebrata</taxon>
        <taxon>Euteleostomi</taxon>
        <taxon>Actinopterygii</taxon>
        <taxon>Neopterygii</taxon>
        <taxon>Teleostei</taxon>
        <taxon>Neoteleostei</taxon>
        <taxon>Acanthomorphata</taxon>
        <taxon>Gobiaria</taxon>
        <taxon>Gobiiformes</taxon>
        <taxon>Gobioidei</taxon>
        <taxon>Gobiidae</taxon>
        <taxon>Gobiinae</taxon>
        <taxon>Knipowitschia</taxon>
    </lineage>
</organism>
<dbReference type="SMART" id="SM00034">
    <property type="entry name" value="CLECT"/>
    <property type="match status" value="1"/>
</dbReference>
<dbReference type="EMBL" id="OZ035844">
    <property type="protein sequence ID" value="CAL1597869.1"/>
    <property type="molecule type" value="Genomic_DNA"/>
</dbReference>
<dbReference type="Pfam" id="PF00059">
    <property type="entry name" value="Lectin_C"/>
    <property type="match status" value="2"/>
</dbReference>
<evidence type="ECO:0000313" key="2">
    <source>
        <dbReference type="EMBL" id="CAL1597869.1"/>
    </source>
</evidence>
<protein>
    <recommendedName>
        <fullName evidence="1">C-type lectin domain-containing protein</fullName>
    </recommendedName>
</protein>
<dbReference type="Proteomes" id="UP001497482">
    <property type="component" value="Chromosome 22"/>
</dbReference>
<dbReference type="SUPFAM" id="SSF56436">
    <property type="entry name" value="C-type lectin-like"/>
    <property type="match status" value="2"/>
</dbReference>
<dbReference type="PROSITE" id="PS50041">
    <property type="entry name" value="C_TYPE_LECTIN_2"/>
    <property type="match status" value="2"/>
</dbReference>
<dbReference type="InterPro" id="IPR016186">
    <property type="entry name" value="C-type_lectin-like/link_sf"/>
</dbReference>
<dbReference type="InterPro" id="IPR001304">
    <property type="entry name" value="C-type_lectin-like"/>
</dbReference>
<proteinExistence type="predicted"/>
<evidence type="ECO:0000259" key="1">
    <source>
        <dbReference type="PROSITE" id="PS50041"/>
    </source>
</evidence>
<sequence>MYWDKAQDHCRSVYTDLAPVSNKHDMDLFLDDDRINNRSFFWIGLMRNPNNKDQWLWSGGGEVRENQSFWLPNEPNNHRGTEDYGCQGANVGWNDAPYDRLFSFFCYKVHVVRERKTWEEALDHCREHHKDLASVASDTELMLMEKELVKALISEQVWIGLAFLSGHWLWVDGQPLEYEAWGRGVAPECPGPNGCAALLVEGDVKVWSARGCSTKLYFLCY</sequence>
<keyword evidence="3" id="KW-1185">Reference proteome</keyword>
<gene>
    <name evidence="2" type="ORF">KC01_LOCUS26344</name>
</gene>
<name>A0AAV2L7G2_KNICA</name>
<feature type="domain" description="C-type lectin" evidence="1">
    <location>
        <begin position="1"/>
        <end position="107"/>
    </location>
</feature>
<reference evidence="2 3" key="1">
    <citation type="submission" date="2024-04" db="EMBL/GenBank/DDBJ databases">
        <authorList>
            <person name="Waldvogel A.-M."/>
            <person name="Schoenle A."/>
        </authorList>
    </citation>
    <scope>NUCLEOTIDE SEQUENCE [LARGE SCALE GENOMIC DNA]</scope>
</reference>
<dbReference type="PANTHER" id="PTHR45784">
    <property type="entry name" value="C-TYPE LECTIN DOMAIN FAMILY 20 MEMBER A-RELATED"/>
    <property type="match status" value="1"/>
</dbReference>
<evidence type="ECO:0000313" key="3">
    <source>
        <dbReference type="Proteomes" id="UP001497482"/>
    </source>
</evidence>
<dbReference type="InterPro" id="IPR016187">
    <property type="entry name" value="CTDL_fold"/>
</dbReference>
<feature type="domain" description="C-type lectin" evidence="1">
    <location>
        <begin position="102"/>
        <end position="221"/>
    </location>
</feature>